<reference evidence="3 4" key="2">
    <citation type="submission" date="2024-05" db="EMBL/GenBank/DDBJ databases">
        <authorList>
            <person name="Chen Y."/>
            <person name="Shah S."/>
            <person name="Dougan E. K."/>
            <person name="Thang M."/>
            <person name="Chan C."/>
        </authorList>
    </citation>
    <scope>NUCLEOTIDE SEQUENCE [LARGE SCALE GENOMIC DNA]</scope>
</reference>
<keyword evidence="1" id="KW-0472">Membrane</keyword>
<dbReference type="PANTHER" id="PTHR19959:SF119">
    <property type="entry name" value="FUNGAL LIPASE-LIKE DOMAIN-CONTAINING PROTEIN"/>
    <property type="match status" value="1"/>
</dbReference>
<organism evidence="2">
    <name type="scientific">Cladocopium goreaui</name>
    <dbReference type="NCBI Taxonomy" id="2562237"/>
    <lineage>
        <taxon>Eukaryota</taxon>
        <taxon>Sar</taxon>
        <taxon>Alveolata</taxon>
        <taxon>Dinophyceae</taxon>
        <taxon>Suessiales</taxon>
        <taxon>Symbiodiniaceae</taxon>
        <taxon>Cladocopium</taxon>
    </lineage>
</organism>
<keyword evidence="1" id="KW-1133">Transmembrane helix</keyword>
<dbReference type="PANTHER" id="PTHR19959">
    <property type="entry name" value="KINESIN LIGHT CHAIN"/>
    <property type="match status" value="1"/>
</dbReference>
<proteinExistence type="predicted"/>
<evidence type="ECO:0000256" key="1">
    <source>
        <dbReference type="SAM" id="Phobius"/>
    </source>
</evidence>
<evidence type="ECO:0000313" key="3">
    <source>
        <dbReference type="EMBL" id="CAL4797637.1"/>
    </source>
</evidence>
<dbReference type="Gene3D" id="1.25.40.10">
    <property type="entry name" value="Tetratricopeptide repeat domain"/>
    <property type="match status" value="2"/>
</dbReference>
<dbReference type="EMBL" id="CAMXCT020004779">
    <property type="protein sequence ID" value="CAL1163700.1"/>
    <property type="molecule type" value="Genomic_DNA"/>
</dbReference>
<reference evidence="2" key="1">
    <citation type="submission" date="2022-10" db="EMBL/GenBank/DDBJ databases">
        <authorList>
            <person name="Chen Y."/>
            <person name="Dougan E. K."/>
            <person name="Chan C."/>
            <person name="Rhodes N."/>
            <person name="Thang M."/>
        </authorList>
    </citation>
    <scope>NUCLEOTIDE SEQUENCE</scope>
</reference>
<dbReference type="OrthoDB" id="438700at2759"/>
<dbReference type="AlphaFoldDB" id="A0A9P1DHL8"/>
<keyword evidence="4" id="KW-1185">Reference proteome</keyword>
<comment type="caution">
    <text evidence="2">The sequence shown here is derived from an EMBL/GenBank/DDBJ whole genome shotgun (WGS) entry which is preliminary data.</text>
</comment>
<dbReference type="Proteomes" id="UP001152797">
    <property type="component" value="Unassembled WGS sequence"/>
</dbReference>
<feature type="transmembrane region" description="Helical" evidence="1">
    <location>
        <begin position="398"/>
        <end position="420"/>
    </location>
</feature>
<dbReference type="InterPro" id="IPR019734">
    <property type="entry name" value="TPR_rpt"/>
</dbReference>
<dbReference type="SUPFAM" id="SSF48452">
    <property type="entry name" value="TPR-like"/>
    <property type="match status" value="1"/>
</dbReference>
<gene>
    <name evidence="2" type="ORF">C1SCF055_LOCUS35603</name>
</gene>
<keyword evidence="1" id="KW-0812">Transmembrane</keyword>
<dbReference type="Pfam" id="PF13374">
    <property type="entry name" value="TPR_10"/>
    <property type="match status" value="1"/>
</dbReference>
<protein>
    <submittedName>
        <fullName evidence="3">Nephrocystin-3</fullName>
    </submittedName>
</protein>
<accession>A0A9P1DHL8</accession>
<dbReference type="SMART" id="SM00028">
    <property type="entry name" value="TPR"/>
    <property type="match status" value="4"/>
</dbReference>
<dbReference type="EMBL" id="CAMXCT030004779">
    <property type="protein sequence ID" value="CAL4797637.1"/>
    <property type="molecule type" value="Genomic_DNA"/>
</dbReference>
<dbReference type="Pfam" id="PF13424">
    <property type="entry name" value="TPR_12"/>
    <property type="match status" value="1"/>
</dbReference>
<evidence type="ECO:0000313" key="4">
    <source>
        <dbReference type="Proteomes" id="UP001152797"/>
    </source>
</evidence>
<dbReference type="EMBL" id="CAMXCT010004779">
    <property type="protein sequence ID" value="CAI4010325.1"/>
    <property type="molecule type" value="Genomic_DNA"/>
</dbReference>
<evidence type="ECO:0000313" key="2">
    <source>
        <dbReference type="EMBL" id="CAI4010325.1"/>
    </source>
</evidence>
<dbReference type="InterPro" id="IPR011990">
    <property type="entry name" value="TPR-like_helical_dom_sf"/>
</dbReference>
<sequence>MKRSLYGDRDHPGIAATLHALGTVSRAAGDLSEATLHLEESLRMKRSLYGDRDHPGIAATLHELGQVSRAAGDLPEAKQHLEESLRMERSLHGDRDHLEIAATLHELGQVSRAAGDLPAAKQNLEESLRMERSLYGDRDHPDIAVTLHALGQVSRSLRMKRSLYGDRAHPDIAETLHALGQVSEAAGDLPEALPYYLVLLRMSRALSRELFELVTEAAGYVKAGDAVVPKHVVTGSGHAEPNFFNASVGQLHALTEWIERRADGVAPWVARVHLNGPNLPKGSWEVLSSEAFLTVPLQWYVLLSAGTLRPKVSEVHLHPMGMNAWPQKPESNATKRKKKALVDDTLMREFNMLKPFVEKPTAAGATLAWVPHEGRPIVFTKATNKWSHAELSYTQVNILMLLIAVTFNIVVSVLVAAYVINWLQTNADFQQELKEAAVTIASSHRIGKLSGKVNSSWRIIAAHVEQPDQGVILRWRKRTGVQSSAYLCVKAKADPDPARGLDGDEICINMAVQERVDMKAESNIIIEFFFSASGSKGYPPEGGYEPTGKDLKCQYSYRFQVEGYNNNEELVAVSDWSNEVYIKPRSSVFDVPSRILQVNCAVPTDSLEFFVEHFAQFNIEGKHPQHLVILSDIKVCYHKNWRDFRDFSSDFLLTAWMGETSARCERETRAGTCRSFDKTGIFRPPDDVVQGDVDDEEDKRTQELNEVVPGRPTLCVGGADRKLCDLFVTLRKSSGEDVAEGTNQNGDRWRSMASLGIDLTVDVEAPASTMDDIPSSSAFPLRYSKLYASIEFFPRKLEWDDLIEAFDKYEQSNDISEDQSIFVELATDKVEGEFDEEWLVWVEARVTFKNELDPKCVEMPYHKRIFQLDPPGQIFYEGMERFMAWDASSLAQSQHGDEAGLLVVLVRSRTV</sequence>
<name>A0A9P1DHL8_9DINO</name>